<feature type="domain" description="N-acetyltransferase" evidence="2">
    <location>
        <begin position="22"/>
        <end position="177"/>
    </location>
</feature>
<name>A0A1N7IMI0_9FLAO</name>
<dbReference type="GO" id="GO:0008080">
    <property type="term" value="F:N-acetyltransferase activity"/>
    <property type="evidence" value="ECO:0007669"/>
    <property type="project" value="InterPro"/>
</dbReference>
<dbReference type="PROSITE" id="PS51186">
    <property type="entry name" value="GNAT"/>
    <property type="match status" value="1"/>
</dbReference>
<dbReference type="Gene3D" id="3.40.630.30">
    <property type="match status" value="1"/>
</dbReference>
<sequence length="177" mass="20555">MYVFNYVVLYFNIIPMKLQIQSIDNSYSEQAIELILTIQQQEFNIPITVHDQPDLKEIESFYHEAGGNFWGAFIDGELVGSIALVKFDDGSGAIRKMFVKKEFRGKELNIAQILLEILISFCREKGINDIYLGTITVLKAAQRFYERNDFMKIKKEELPARFPLMSADDIFYHLHTD</sequence>
<dbReference type="STRING" id="112234.SAMN05421768_10685"/>
<gene>
    <name evidence="3" type="ORF">SAMN05421768_10685</name>
</gene>
<dbReference type="CDD" id="cd04301">
    <property type="entry name" value="NAT_SF"/>
    <property type="match status" value="1"/>
</dbReference>
<dbReference type="Pfam" id="PF00583">
    <property type="entry name" value="Acetyltransf_1"/>
    <property type="match status" value="1"/>
</dbReference>
<dbReference type="AlphaFoldDB" id="A0A1N7IMI0"/>
<dbReference type="Proteomes" id="UP000186106">
    <property type="component" value="Unassembled WGS sequence"/>
</dbReference>
<dbReference type="InterPro" id="IPR016181">
    <property type="entry name" value="Acyl_CoA_acyltransferase"/>
</dbReference>
<accession>A0A1N7IMI0</accession>
<keyword evidence="1 3" id="KW-0808">Transferase</keyword>
<evidence type="ECO:0000259" key="2">
    <source>
        <dbReference type="PROSITE" id="PS51186"/>
    </source>
</evidence>
<dbReference type="SUPFAM" id="SSF55729">
    <property type="entry name" value="Acyl-CoA N-acyltransferases (Nat)"/>
    <property type="match status" value="1"/>
</dbReference>
<reference evidence="3 4" key="1">
    <citation type="submission" date="2017-01" db="EMBL/GenBank/DDBJ databases">
        <authorList>
            <person name="Mah S.A."/>
            <person name="Swanson W.J."/>
            <person name="Moy G.W."/>
            <person name="Vacquier V.D."/>
        </authorList>
    </citation>
    <scope>NUCLEOTIDE SEQUENCE [LARGE SCALE GENOMIC DNA]</scope>
    <source>
        <strain evidence="3 4">DSM 16927</strain>
    </source>
</reference>
<dbReference type="InterPro" id="IPR050769">
    <property type="entry name" value="NAT_camello-type"/>
</dbReference>
<proteinExistence type="predicted"/>
<protein>
    <submittedName>
        <fullName evidence="3">Acetyltransferase (GNAT) domain-containing protein</fullName>
    </submittedName>
</protein>
<evidence type="ECO:0000256" key="1">
    <source>
        <dbReference type="ARBA" id="ARBA00022679"/>
    </source>
</evidence>
<dbReference type="PANTHER" id="PTHR13947">
    <property type="entry name" value="GNAT FAMILY N-ACETYLTRANSFERASE"/>
    <property type="match status" value="1"/>
</dbReference>
<dbReference type="EMBL" id="FTNZ01000006">
    <property type="protein sequence ID" value="SIS38285.1"/>
    <property type="molecule type" value="Genomic_DNA"/>
</dbReference>
<dbReference type="PANTHER" id="PTHR13947:SF37">
    <property type="entry name" value="LD18367P"/>
    <property type="match status" value="1"/>
</dbReference>
<organism evidence="3 4">
    <name type="scientific">Chryseobacterium joostei</name>
    <dbReference type="NCBI Taxonomy" id="112234"/>
    <lineage>
        <taxon>Bacteria</taxon>
        <taxon>Pseudomonadati</taxon>
        <taxon>Bacteroidota</taxon>
        <taxon>Flavobacteriia</taxon>
        <taxon>Flavobacteriales</taxon>
        <taxon>Weeksellaceae</taxon>
        <taxon>Chryseobacterium group</taxon>
        <taxon>Chryseobacterium</taxon>
    </lineage>
</organism>
<dbReference type="InterPro" id="IPR000182">
    <property type="entry name" value="GNAT_dom"/>
</dbReference>
<evidence type="ECO:0000313" key="4">
    <source>
        <dbReference type="Proteomes" id="UP000186106"/>
    </source>
</evidence>
<evidence type="ECO:0000313" key="3">
    <source>
        <dbReference type="EMBL" id="SIS38285.1"/>
    </source>
</evidence>